<protein>
    <submittedName>
        <fullName evidence="2">Uncharacterized protein</fullName>
    </submittedName>
</protein>
<organism evidence="2 3">
    <name type="scientific">Geotalea uraniireducens</name>
    <dbReference type="NCBI Taxonomy" id="351604"/>
    <lineage>
        <taxon>Bacteria</taxon>
        <taxon>Pseudomonadati</taxon>
        <taxon>Thermodesulfobacteriota</taxon>
        <taxon>Desulfuromonadia</taxon>
        <taxon>Geobacterales</taxon>
        <taxon>Geobacteraceae</taxon>
        <taxon>Geotalea</taxon>
    </lineage>
</organism>
<dbReference type="Proteomes" id="UP001317705">
    <property type="component" value="Chromosome"/>
</dbReference>
<dbReference type="RefSeq" id="WP_281999380.1">
    <property type="nucleotide sequence ID" value="NZ_AP027151.1"/>
</dbReference>
<name>A0ABM8ELG7_9BACT</name>
<proteinExistence type="predicted"/>
<feature type="compositionally biased region" description="Basic and acidic residues" evidence="1">
    <location>
        <begin position="15"/>
        <end position="38"/>
    </location>
</feature>
<evidence type="ECO:0000256" key="1">
    <source>
        <dbReference type="SAM" id="MobiDB-lite"/>
    </source>
</evidence>
<dbReference type="EMBL" id="AP027151">
    <property type="protein sequence ID" value="BDV43274.1"/>
    <property type="molecule type" value="Genomic_DNA"/>
</dbReference>
<evidence type="ECO:0000313" key="3">
    <source>
        <dbReference type="Proteomes" id="UP001317705"/>
    </source>
</evidence>
<sequence>MIDVLEGQMGLFESPSDRNQHTNDPPEHPKAATKESKRASRPSPAPVEKAAPSSRQNKRATAKSPKKRSLSGLVPQGDVRLTANIREDLHLKLKIAAAHQRTTIGELIEKLVEKHLK</sequence>
<evidence type="ECO:0000313" key="2">
    <source>
        <dbReference type="EMBL" id="BDV43274.1"/>
    </source>
</evidence>
<dbReference type="SUPFAM" id="SSF47598">
    <property type="entry name" value="Ribbon-helix-helix"/>
    <property type="match status" value="1"/>
</dbReference>
<reference evidence="2 3" key="1">
    <citation type="submission" date="2022-12" db="EMBL/GenBank/DDBJ databases">
        <title>Polyphasic characterization of Geotalea uranireducens NIT-SL11 newly isolated from a complex of sewage sludge and microbially reduced graphene oxide.</title>
        <authorList>
            <person name="Xie L."/>
            <person name="Yoshida N."/>
            <person name="Meng L."/>
        </authorList>
    </citation>
    <scope>NUCLEOTIDE SEQUENCE [LARGE SCALE GENOMIC DNA]</scope>
    <source>
        <strain evidence="2 3">NIT-SL11</strain>
    </source>
</reference>
<feature type="region of interest" description="Disordered" evidence="1">
    <location>
        <begin position="1"/>
        <end position="77"/>
    </location>
</feature>
<gene>
    <name evidence="2" type="ORF">GURASL_21970</name>
</gene>
<keyword evidence="3" id="KW-1185">Reference proteome</keyword>
<feature type="compositionally biased region" description="Basic residues" evidence="1">
    <location>
        <begin position="56"/>
        <end position="69"/>
    </location>
</feature>
<dbReference type="InterPro" id="IPR013321">
    <property type="entry name" value="Arc_rbn_hlx_hlx"/>
</dbReference>
<dbReference type="InterPro" id="IPR010985">
    <property type="entry name" value="Ribbon_hlx_hlx"/>
</dbReference>
<dbReference type="Gene3D" id="1.10.1220.10">
    <property type="entry name" value="Met repressor-like"/>
    <property type="match status" value="1"/>
</dbReference>
<accession>A0ABM8ELG7</accession>